<comment type="caution">
    <text evidence="1">The sequence shown here is derived from an EMBL/GenBank/DDBJ whole genome shotgun (WGS) entry which is preliminary data.</text>
</comment>
<dbReference type="Proteomes" id="UP001516400">
    <property type="component" value="Unassembled WGS sequence"/>
</dbReference>
<proteinExistence type="predicted"/>
<organism evidence="1 2">
    <name type="scientific">Cryptolaemus montrouzieri</name>
    <dbReference type="NCBI Taxonomy" id="559131"/>
    <lineage>
        <taxon>Eukaryota</taxon>
        <taxon>Metazoa</taxon>
        <taxon>Ecdysozoa</taxon>
        <taxon>Arthropoda</taxon>
        <taxon>Hexapoda</taxon>
        <taxon>Insecta</taxon>
        <taxon>Pterygota</taxon>
        <taxon>Neoptera</taxon>
        <taxon>Endopterygota</taxon>
        <taxon>Coleoptera</taxon>
        <taxon>Polyphaga</taxon>
        <taxon>Cucujiformia</taxon>
        <taxon>Coccinelloidea</taxon>
        <taxon>Coccinellidae</taxon>
        <taxon>Scymninae</taxon>
        <taxon>Scymnini</taxon>
        <taxon>Cryptolaemus</taxon>
    </lineage>
</organism>
<gene>
    <name evidence="1" type="ORF">HHI36_002354</name>
</gene>
<sequence length="109" mass="12434">MSELAAITRYQAESTISMNFYGGKIHDFENKLKNIDLLDVKELDLEVETPKKKNAKIMDDMNALQQQMKMNDIDLIGIPEKRNENICDIMKDLATAINYPSIENSALLL</sequence>
<dbReference type="AlphaFoldDB" id="A0ABD2PAT9"/>
<dbReference type="EMBL" id="JABFTP020000185">
    <property type="protein sequence ID" value="KAL3287897.1"/>
    <property type="molecule type" value="Genomic_DNA"/>
</dbReference>
<evidence type="ECO:0000313" key="1">
    <source>
        <dbReference type="EMBL" id="KAL3287897.1"/>
    </source>
</evidence>
<name>A0ABD2PAT9_9CUCU</name>
<keyword evidence="2" id="KW-1185">Reference proteome</keyword>
<protein>
    <submittedName>
        <fullName evidence="1">Uncharacterized protein</fullName>
    </submittedName>
</protein>
<accession>A0ABD2PAT9</accession>
<evidence type="ECO:0000313" key="2">
    <source>
        <dbReference type="Proteomes" id="UP001516400"/>
    </source>
</evidence>
<reference evidence="1 2" key="1">
    <citation type="journal article" date="2021" name="BMC Biol.">
        <title>Horizontally acquired antibacterial genes associated with adaptive radiation of ladybird beetles.</title>
        <authorList>
            <person name="Li H.S."/>
            <person name="Tang X.F."/>
            <person name="Huang Y.H."/>
            <person name="Xu Z.Y."/>
            <person name="Chen M.L."/>
            <person name="Du X.Y."/>
            <person name="Qiu B.Y."/>
            <person name="Chen P.T."/>
            <person name="Zhang W."/>
            <person name="Slipinski A."/>
            <person name="Escalona H.E."/>
            <person name="Waterhouse R.M."/>
            <person name="Zwick A."/>
            <person name="Pang H."/>
        </authorList>
    </citation>
    <scope>NUCLEOTIDE SEQUENCE [LARGE SCALE GENOMIC DNA]</scope>
    <source>
        <strain evidence="1">SYSU2018</strain>
    </source>
</reference>